<evidence type="ECO:0000313" key="2">
    <source>
        <dbReference type="Proteomes" id="UP000241071"/>
    </source>
</evidence>
<gene>
    <name evidence="1" type="ORF">glt_00823</name>
</gene>
<name>M1PHR2_9VIRU</name>
<reference evidence="1 2" key="1">
    <citation type="submission" date="2012-10" db="EMBL/GenBank/DDBJ databases">
        <title>Complete genome sequence of Moumouvirus goulette.</title>
        <authorList>
            <person name="Fournous G."/>
            <person name="Bougalmi M."/>
            <person name="Colson P."/>
        </authorList>
    </citation>
    <scope>NUCLEOTIDE SEQUENCE [LARGE SCALE GENOMIC DNA]</scope>
</reference>
<keyword evidence="2" id="KW-1185">Reference proteome</keyword>
<protein>
    <submittedName>
        <fullName evidence="1">Helicase</fullName>
    </submittedName>
</protein>
<dbReference type="Proteomes" id="UP000241071">
    <property type="component" value="Segment"/>
</dbReference>
<keyword evidence="1" id="KW-0067">ATP-binding</keyword>
<accession>M1PHR2</accession>
<proteinExistence type="predicted"/>
<organism evidence="1 2">
    <name type="scientific">Moumouvirus goulette</name>
    <dbReference type="NCBI Taxonomy" id="1247379"/>
    <lineage>
        <taxon>Viruses</taxon>
        <taxon>Varidnaviria</taxon>
        <taxon>Bamfordvirae</taxon>
        <taxon>Nucleocytoviricota</taxon>
        <taxon>Megaviricetes</taxon>
        <taxon>Imitervirales</taxon>
        <taxon>Mimiviridae</taxon>
        <taxon>Megamimivirinae</taxon>
        <taxon>Moumouvirus</taxon>
        <taxon>Moumouvirus goulettemassiliense</taxon>
    </lineage>
</organism>
<dbReference type="SUPFAM" id="SSF48403">
    <property type="entry name" value="Ankyrin repeat"/>
    <property type="match status" value="1"/>
</dbReference>
<sequence>MSTDIKFDIIAMSTDIKFDITFMENDDVETIKKLDFCGKLTDPIYTLCAKHDSVKILEYIYEKRPDMKYNYFANSDAMHIAIINGSTKVFTYIIDNGFYFSHYIKDIILDRYTNLSVQIIGKKKIMQIIENSVLIISVDNVVNYKGEQVSTFIKSMEIKDNIHKPKPKYIFGINTTPAKQTSLLE</sequence>
<keyword evidence="1" id="KW-0378">Hydrolase</keyword>
<keyword evidence="1" id="KW-0347">Helicase</keyword>
<dbReference type="GO" id="GO:0004386">
    <property type="term" value="F:helicase activity"/>
    <property type="evidence" value="ECO:0007669"/>
    <property type="project" value="UniProtKB-KW"/>
</dbReference>
<evidence type="ECO:0000313" key="1">
    <source>
        <dbReference type="EMBL" id="AGF85628.1"/>
    </source>
</evidence>
<keyword evidence="1" id="KW-0547">Nucleotide-binding</keyword>
<dbReference type="InterPro" id="IPR036770">
    <property type="entry name" value="Ankyrin_rpt-contain_sf"/>
</dbReference>
<dbReference type="EMBL" id="KC008572">
    <property type="protein sequence ID" value="AGF85628.1"/>
    <property type="molecule type" value="Genomic_DNA"/>
</dbReference>